<keyword evidence="1" id="KW-1185">Reference proteome</keyword>
<dbReference type="AlphaFoldDB" id="A0A3Q0J2S5"/>
<dbReference type="GeneID" id="113469362"/>
<dbReference type="Pfam" id="PF26106">
    <property type="entry name" value="TPR_Epg5_C"/>
    <property type="match status" value="1"/>
</dbReference>
<dbReference type="KEGG" id="dci:113469362"/>
<dbReference type="PANTHER" id="PTHR31139:SF4">
    <property type="entry name" value="ECTOPIC P GRANULES PROTEIN 5 HOMOLOG"/>
    <property type="match status" value="1"/>
</dbReference>
<dbReference type="PaxDb" id="121845-A0A3Q0J2S5"/>
<dbReference type="PANTHER" id="PTHR31139">
    <property type="entry name" value="ECTOPIC P GRANULES PROTEIN 5 HOMOLOG"/>
    <property type="match status" value="1"/>
</dbReference>
<dbReference type="GO" id="GO:0005737">
    <property type="term" value="C:cytoplasm"/>
    <property type="evidence" value="ECO:0007669"/>
    <property type="project" value="TreeGrafter"/>
</dbReference>
<proteinExistence type="predicted"/>
<dbReference type="Proteomes" id="UP000079169">
    <property type="component" value="Unplaced"/>
</dbReference>
<dbReference type="RefSeq" id="XP_026682782.1">
    <property type="nucleotide sequence ID" value="XM_026826981.1"/>
</dbReference>
<sequence>MTLQLATRYKNIVQSQQADVKQSICNMIDKVETIIESSVPEHLQVYESGLLLSELLCLLNQSNSLLGSLSLEAFSDWLSLRTNRSVVLRGVLKVSGAVVKNDEALGTLLEICVRAWFCNTSPRSVDDQGEAQPPPPPEWSKLVTIFQKVPPKSPPFESALVSHNHLLTLYTLLVKTIPPGSSDLSQNAAVLSKLISYINSIVPNEGLDESKLALLWCLFVRLCITGCEQSNATVQSLTVLLNHLNEFYNYKQAWQLLHAIGIKKHTVVSNRCRVLSKALVSYILVQLPERIEGDTTPSMTSQYVRQTALAPGHLSSTSSDLVPSAEALRSVSQLEQLLPDKNYTDLKSQIELALTYIRSADNSLHNCDQFIMRLAKQLYSEAYIQAVPLDSDDVPSV</sequence>
<accession>A0A3Q0J2S5</accession>
<dbReference type="InterPro" id="IPR051436">
    <property type="entry name" value="Autophagy-related_EPG5"/>
</dbReference>
<evidence type="ECO:0000313" key="1">
    <source>
        <dbReference type="Proteomes" id="UP000079169"/>
    </source>
</evidence>
<dbReference type="GO" id="GO:0097352">
    <property type="term" value="P:autophagosome maturation"/>
    <property type="evidence" value="ECO:0007669"/>
    <property type="project" value="TreeGrafter"/>
</dbReference>
<organism evidence="1 2">
    <name type="scientific">Diaphorina citri</name>
    <name type="common">Asian citrus psyllid</name>
    <dbReference type="NCBI Taxonomy" id="121845"/>
    <lineage>
        <taxon>Eukaryota</taxon>
        <taxon>Metazoa</taxon>
        <taxon>Ecdysozoa</taxon>
        <taxon>Arthropoda</taxon>
        <taxon>Hexapoda</taxon>
        <taxon>Insecta</taxon>
        <taxon>Pterygota</taxon>
        <taxon>Neoptera</taxon>
        <taxon>Paraneoptera</taxon>
        <taxon>Hemiptera</taxon>
        <taxon>Sternorrhyncha</taxon>
        <taxon>Psylloidea</taxon>
        <taxon>Psyllidae</taxon>
        <taxon>Diaphorininae</taxon>
        <taxon>Diaphorina</taxon>
    </lineage>
</organism>
<evidence type="ECO:0000313" key="2">
    <source>
        <dbReference type="RefSeq" id="XP_026682782.1"/>
    </source>
</evidence>
<dbReference type="STRING" id="121845.A0A3Q0J2S5"/>
<name>A0A3Q0J2S5_DIACI</name>
<gene>
    <name evidence="2" type="primary">LOC113469362</name>
</gene>
<protein>
    <submittedName>
        <fullName evidence="2">Uncharacterized protein LOC113469362</fullName>
    </submittedName>
</protein>
<reference evidence="2" key="1">
    <citation type="submission" date="2025-08" db="UniProtKB">
        <authorList>
            <consortium name="RefSeq"/>
        </authorList>
    </citation>
    <scope>IDENTIFICATION</scope>
</reference>